<keyword evidence="5" id="KW-0808">Transferase</keyword>
<evidence type="ECO:0000256" key="4">
    <source>
        <dbReference type="ARBA" id="ARBA00012483"/>
    </source>
</evidence>
<evidence type="ECO:0000256" key="12">
    <source>
        <dbReference type="ARBA" id="ARBA00022989"/>
    </source>
</evidence>
<keyword evidence="9" id="KW-0863">Zinc-finger</keyword>
<evidence type="ECO:0000256" key="8">
    <source>
        <dbReference type="ARBA" id="ARBA00022729"/>
    </source>
</evidence>
<dbReference type="Proteomes" id="UP000290289">
    <property type="component" value="Chromosome 7"/>
</dbReference>
<evidence type="ECO:0000256" key="7">
    <source>
        <dbReference type="ARBA" id="ARBA00022723"/>
    </source>
</evidence>
<evidence type="ECO:0000256" key="9">
    <source>
        <dbReference type="ARBA" id="ARBA00022771"/>
    </source>
</evidence>
<dbReference type="GO" id="GO:0061630">
    <property type="term" value="F:ubiquitin protein ligase activity"/>
    <property type="evidence" value="ECO:0007669"/>
    <property type="project" value="UniProtKB-EC"/>
</dbReference>
<dbReference type="EC" id="2.3.2.27" evidence="4"/>
<keyword evidence="18" id="KW-1185">Reference proteome</keyword>
<keyword evidence="8 15" id="KW-0732">Signal</keyword>
<evidence type="ECO:0000313" key="18">
    <source>
        <dbReference type="Proteomes" id="UP000290289"/>
    </source>
</evidence>
<evidence type="ECO:0000256" key="14">
    <source>
        <dbReference type="ARBA" id="ARBA00024209"/>
    </source>
</evidence>
<protein>
    <recommendedName>
        <fullName evidence="4">RING-type E3 ubiquitin transferase</fullName>
        <ecNumber evidence="4">2.3.2.27</ecNumber>
    </recommendedName>
</protein>
<keyword evidence="11" id="KW-0862">Zinc</keyword>
<comment type="subcellular location">
    <subcellularLocation>
        <location evidence="2">Membrane</location>
        <topology evidence="2">Single-pass membrane protein</topology>
    </subcellularLocation>
</comment>
<keyword evidence="13" id="KW-0472">Membrane</keyword>
<keyword evidence="6" id="KW-0812">Transmembrane</keyword>
<feature type="signal peptide" evidence="15">
    <location>
        <begin position="1"/>
        <end position="27"/>
    </location>
</feature>
<keyword evidence="12" id="KW-1133">Transmembrane helix</keyword>
<evidence type="ECO:0000256" key="2">
    <source>
        <dbReference type="ARBA" id="ARBA00004167"/>
    </source>
</evidence>
<evidence type="ECO:0000256" key="15">
    <source>
        <dbReference type="SAM" id="SignalP"/>
    </source>
</evidence>
<gene>
    <name evidence="17" type="ORF">DVH24_013693</name>
</gene>
<comment type="pathway">
    <text evidence="3">Protein modification; protein ubiquitination.</text>
</comment>
<dbReference type="InterPro" id="IPR025287">
    <property type="entry name" value="WAK_GUB"/>
</dbReference>
<keyword evidence="7" id="KW-0479">Metal-binding</keyword>
<sequence length="251" mass="28180">MLIYFKMKEILISSFCVLLIAFSKVLGETQNGCKELKCGDQGPPVRFPFILKDRHPDHCGYPGFVVSCNEKQETVLELPIPAKFSVKIIDYKYQEVHLYDSDNCLLVKVSEILNTSISPFHFSEEFQDNLALFKCSLDLERRQYVHVLNGTCLTSPGHHVYAIDPDYEIDNLQSCTKIRNVLSVPSSGVQKWSKPHCTECEAGGKRCILKNNGNKSKIECVNLTKASPARANATAPARNLNIQLEAIAELE</sequence>
<comment type="catalytic activity">
    <reaction evidence="1">
        <text>S-ubiquitinyl-[E2 ubiquitin-conjugating enzyme]-L-cysteine + [acceptor protein]-L-lysine = [E2 ubiquitin-conjugating enzyme]-L-cysteine + N(6)-ubiquitinyl-[acceptor protein]-L-lysine.</text>
        <dbReference type="EC" id="2.3.2.27"/>
    </reaction>
</comment>
<keyword evidence="10" id="KW-0833">Ubl conjugation pathway</keyword>
<feature type="domain" description="Wall-associated receptor kinase galacturonan-binding" evidence="16">
    <location>
        <begin position="33"/>
        <end position="100"/>
    </location>
</feature>
<comment type="caution">
    <text evidence="17">The sequence shown here is derived from an EMBL/GenBank/DDBJ whole genome shotgun (WGS) entry which is preliminary data.</text>
</comment>
<dbReference type="EMBL" id="RDQH01000333">
    <property type="protein sequence ID" value="RXH93117.1"/>
    <property type="molecule type" value="Genomic_DNA"/>
</dbReference>
<organism evidence="17 18">
    <name type="scientific">Malus domestica</name>
    <name type="common">Apple</name>
    <name type="synonym">Pyrus malus</name>
    <dbReference type="NCBI Taxonomy" id="3750"/>
    <lineage>
        <taxon>Eukaryota</taxon>
        <taxon>Viridiplantae</taxon>
        <taxon>Streptophyta</taxon>
        <taxon>Embryophyta</taxon>
        <taxon>Tracheophyta</taxon>
        <taxon>Spermatophyta</taxon>
        <taxon>Magnoliopsida</taxon>
        <taxon>eudicotyledons</taxon>
        <taxon>Gunneridae</taxon>
        <taxon>Pentapetalae</taxon>
        <taxon>rosids</taxon>
        <taxon>fabids</taxon>
        <taxon>Rosales</taxon>
        <taxon>Rosaceae</taxon>
        <taxon>Amygdaloideae</taxon>
        <taxon>Maleae</taxon>
        <taxon>Malus</taxon>
    </lineage>
</organism>
<dbReference type="GO" id="GO:0016020">
    <property type="term" value="C:membrane"/>
    <property type="evidence" value="ECO:0007669"/>
    <property type="project" value="UniProtKB-SubCell"/>
</dbReference>
<evidence type="ECO:0000313" key="17">
    <source>
        <dbReference type="EMBL" id="RXH93117.1"/>
    </source>
</evidence>
<evidence type="ECO:0000256" key="10">
    <source>
        <dbReference type="ARBA" id="ARBA00022786"/>
    </source>
</evidence>
<dbReference type="GO" id="GO:0008270">
    <property type="term" value="F:zinc ion binding"/>
    <property type="evidence" value="ECO:0007669"/>
    <property type="project" value="UniProtKB-KW"/>
</dbReference>
<dbReference type="Pfam" id="PF13947">
    <property type="entry name" value="GUB_WAK_bind"/>
    <property type="match status" value="1"/>
</dbReference>
<feature type="chain" id="PRO_5019745338" description="RING-type E3 ubiquitin transferase" evidence="15">
    <location>
        <begin position="28"/>
        <end position="251"/>
    </location>
</feature>
<comment type="similarity">
    <text evidence="14">Belongs to the RING-type zinc finger family. ATL subfamily.</text>
</comment>
<dbReference type="PANTHER" id="PTHR46279">
    <property type="entry name" value="RING/U-BOX SUPERFAMILY PROTEIN"/>
    <property type="match status" value="1"/>
</dbReference>
<dbReference type="PANTHER" id="PTHR46279:SF9">
    <property type="entry name" value="OS01G0116300 PROTEIN"/>
    <property type="match status" value="1"/>
</dbReference>
<evidence type="ECO:0000256" key="13">
    <source>
        <dbReference type="ARBA" id="ARBA00023136"/>
    </source>
</evidence>
<proteinExistence type="inferred from homology"/>
<evidence type="ECO:0000256" key="11">
    <source>
        <dbReference type="ARBA" id="ARBA00022833"/>
    </source>
</evidence>
<evidence type="ECO:0000256" key="6">
    <source>
        <dbReference type="ARBA" id="ARBA00022692"/>
    </source>
</evidence>
<accession>A0A498JE71</accession>
<evidence type="ECO:0000256" key="3">
    <source>
        <dbReference type="ARBA" id="ARBA00004906"/>
    </source>
</evidence>
<evidence type="ECO:0000256" key="1">
    <source>
        <dbReference type="ARBA" id="ARBA00000900"/>
    </source>
</evidence>
<dbReference type="GO" id="GO:0030247">
    <property type="term" value="F:polysaccharide binding"/>
    <property type="evidence" value="ECO:0007669"/>
    <property type="project" value="InterPro"/>
</dbReference>
<evidence type="ECO:0000259" key="16">
    <source>
        <dbReference type="Pfam" id="PF13947"/>
    </source>
</evidence>
<reference evidence="17 18" key="1">
    <citation type="submission" date="2018-10" db="EMBL/GenBank/DDBJ databases">
        <title>A high-quality apple genome assembly.</title>
        <authorList>
            <person name="Hu J."/>
        </authorList>
    </citation>
    <scope>NUCLEOTIDE SEQUENCE [LARGE SCALE GENOMIC DNA]</scope>
    <source>
        <strain evidence="18">cv. HFTH1</strain>
        <tissue evidence="17">Young leaf</tissue>
    </source>
</reference>
<name>A0A498JE71_MALDO</name>
<dbReference type="InterPro" id="IPR046948">
    <property type="entry name" value="ATL20-22-like"/>
</dbReference>
<evidence type="ECO:0000256" key="5">
    <source>
        <dbReference type="ARBA" id="ARBA00022679"/>
    </source>
</evidence>
<dbReference type="AlphaFoldDB" id="A0A498JE71"/>